<evidence type="ECO:0000313" key="1">
    <source>
        <dbReference type="EMBL" id="MBD7950986.1"/>
    </source>
</evidence>
<organism evidence="1 2">
    <name type="scientific">Oerskovia rustica</name>
    <dbReference type="NCBI Taxonomy" id="2762237"/>
    <lineage>
        <taxon>Bacteria</taxon>
        <taxon>Bacillati</taxon>
        <taxon>Actinomycetota</taxon>
        <taxon>Actinomycetes</taxon>
        <taxon>Micrococcales</taxon>
        <taxon>Cellulomonadaceae</taxon>
        <taxon>Oerskovia</taxon>
    </lineage>
</organism>
<gene>
    <name evidence="1" type="ORF">H9652_11285</name>
</gene>
<accession>A0ABR8RT61</accession>
<comment type="caution">
    <text evidence="1">The sequence shown here is derived from an EMBL/GenBank/DDBJ whole genome shotgun (WGS) entry which is preliminary data.</text>
</comment>
<dbReference type="Proteomes" id="UP000641803">
    <property type="component" value="Unassembled WGS sequence"/>
</dbReference>
<protein>
    <submittedName>
        <fullName evidence="1">Uncharacterized protein</fullName>
    </submittedName>
</protein>
<evidence type="ECO:0000313" key="2">
    <source>
        <dbReference type="Proteomes" id="UP000641803"/>
    </source>
</evidence>
<keyword evidence="2" id="KW-1185">Reference proteome</keyword>
<reference evidence="1 2" key="1">
    <citation type="submission" date="2020-08" db="EMBL/GenBank/DDBJ databases">
        <title>A Genomic Blueprint of the Chicken Gut Microbiome.</title>
        <authorList>
            <person name="Gilroy R."/>
            <person name="Ravi A."/>
            <person name="Getino M."/>
            <person name="Pursley I."/>
            <person name="Horton D.L."/>
            <person name="Alikhan N.-F."/>
            <person name="Baker D."/>
            <person name="Gharbi K."/>
            <person name="Hall N."/>
            <person name="Watson M."/>
            <person name="Adriaenssens E.M."/>
            <person name="Foster-Nyarko E."/>
            <person name="Jarju S."/>
            <person name="Secka A."/>
            <person name="Antonio M."/>
            <person name="Oren A."/>
            <person name="Chaudhuri R."/>
            <person name="La Ragione R.M."/>
            <person name="Hildebrand F."/>
            <person name="Pallen M.J."/>
        </authorList>
    </citation>
    <scope>NUCLEOTIDE SEQUENCE [LARGE SCALE GENOMIC DNA]</scope>
    <source>
        <strain evidence="1 2">Sa4CUA1</strain>
    </source>
</reference>
<name>A0ABR8RT61_9CELL</name>
<sequence>MTDDTWFSGDEPRTPHEQAFLAGLRAGAARWDLAGLDPDLTGADTSRDPLLVTVDLPVVGAFLQIAFWADDSLHSWRLTGGWGDQHVLDNHSDGPDDLTVLGVVAGAETFGAWAADWLDRQLHRPVEKLDWLVHGQVAKTRWQLAGSGRHLRTTGSIFPARRRRPDRITVTRTTEVEAD</sequence>
<proteinExistence type="predicted"/>
<dbReference type="RefSeq" id="WP_191796334.1">
    <property type="nucleotide sequence ID" value="NZ_JACSQQ010000017.1"/>
</dbReference>
<dbReference type="EMBL" id="JACSQQ010000017">
    <property type="protein sequence ID" value="MBD7950986.1"/>
    <property type="molecule type" value="Genomic_DNA"/>
</dbReference>